<dbReference type="InterPro" id="IPR050860">
    <property type="entry name" value="FeoB_GTPase"/>
</dbReference>
<keyword evidence="1" id="KW-0812">Transmembrane</keyword>
<dbReference type="CDD" id="cd01879">
    <property type="entry name" value="FeoB"/>
    <property type="match status" value="1"/>
</dbReference>
<keyword evidence="4" id="KW-1185">Reference proteome</keyword>
<dbReference type="Pfam" id="PF07664">
    <property type="entry name" value="FeoB_C"/>
    <property type="match status" value="1"/>
</dbReference>
<evidence type="ECO:0000313" key="4">
    <source>
        <dbReference type="Proteomes" id="UP000054874"/>
    </source>
</evidence>
<dbReference type="STRING" id="290052.ASU35_04240"/>
<dbReference type="EMBL" id="LNAM01000208">
    <property type="protein sequence ID" value="KSV57665.1"/>
    <property type="molecule type" value="Genomic_DNA"/>
</dbReference>
<dbReference type="AlphaFoldDB" id="A0A0V8QAS9"/>
<dbReference type="InterPro" id="IPR030389">
    <property type="entry name" value="G_FEOB_dom"/>
</dbReference>
<keyword evidence="1" id="KW-0472">Membrane</keyword>
<feature type="transmembrane region" description="Helical" evidence="1">
    <location>
        <begin position="382"/>
        <end position="400"/>
    </location>
</feature>
<feature type="transmembrane region" description="Helical" evidence="1">
    <location>
        <begin position="228"/>
        <end position="247"/>
    </location>
</feature>
<sequence>MLLERKEEKSVLLRTICFAGNPNVGKSTLFNKLTGLKQHTGNWPGKTVARAEGYVESEGIRYRLVDLPGCYSLFADSPEEKIARDYILSQEADAVVVVCDGTVLERNLHLVLQVLQLTSRVLVCVNLMDEVKRKGIYLDLERLEQLILVPVIGISARGRLNQRELFEKIEEAAVLPVLPEKEIEAAQSGEEKELLQQAEQLAKQVVISKGNNHDKKDRKLDKLFTGKITGIPVMLGLLFLIFWLTIVGANYPSQRLSHFFLWAEQELFLLFSAWRVPNLLSEILISGVFRVTGWVISVMLPPMAIFFPLFTILEDYGYLPRIAFNLDRCFQCCHACGRQALTMCMGFGCNAVGVTGCRIISSERERLIAILTNSFVPCNGRFPTLIALISMFLAGGYGMTSMESFKAAGILALLVLLGVLLTFLCSWMLGKTLLKGIPSSLILELPPYRRPKPGMILLRSLVDRTLCILLRAIKASVPAGALIWLMANLNIGDRSLLLYCAGTLEPMAALLGLDGVILLAFILGFPANEIVMPIILMAYLSQGSLVEIENLMEMKGILICHGWTVQTAVCTMLFTLVHWPCATTLMTIKKETGSIRWTLVALLLPTIAGVLLCSFVAFLFHMAGL</sequence>
<dbReference type="GO" id="GO:0005886">
    <property type="term" value="C:plasma membrane"/>
    <property type="evidence" value="ECO:0007669"/>
    <property type="project" value="TreeGrafter"/>
</dbReference>
<comment type="caution">
    <text evidence="3">The sequence shown here is derived from an EMBL/GenBank/DDBJ whole genome shotgun (WGS) entry which is preliminary data.</text>
</comment>
<dbReference type="InterPro" id="IPR011642">
    <property type="entry name" value="Gate_dom"/>
</dbReference>
<feature type="transmembrane region" description="Helical" evidence="1">
    <location>
        <begin position="558"/>
        <end position="579"/>
    </location>
</feature>
<dbReference type="GO" id="GO:0015093">
    <property type="term" value="F:ferrous iron transmembrane transporter activity"/>
    <property type="evidence" value="ECO:0007669"/>
    <property type="project" value="InterPro"/>
</dbReference>
<dbReference type="PANTHER" id="PTHR43185">
    <property type="entry name" value="FERROUS IRON TRANSPORT PROTEIN B"/>
    <property type="match status" value="1"/>
</dbReference>
<dbReference type="InterPro" id="IPR027417">
    <property type="entry name" value="P-loop_NTPase"/>
</dbReference>
<dbReference type="PANTHER" id="PTHR43185:SF2">
    <property type="entry name" value="FERROUS IRON TRANSPORT PROTEIN B"/>
    <property type="match status" value="1"/>
</dbReference>
<feature type="transmembrane region" description="Helical" evidence="1">
    <location>
        <begin position="599"/>
        <end position="620"/>
    </location>
</feature>
<feature type="domain" description="FeoB-type G" evidence="2">
    <location>
        <begin position="13"/>
        <end position="175"/>
    </location>
</feature>
<dbReference type="Proteomes" id="UP000054874">
    <property type="component" value="Unassembled WGS sequence"/>
</dbReference>
<feature type="transmembrane region" description="Helical" evidence="1">
    <location>
        <begin position="288"/>
        <end position="310"/>
    </location>
</feature>
<evidence type="ECO:0000256" key="1">
    <source>
        <dbReference type="SAM" id="Phobius"/>
    </source>
</evidence>
<accession>A0A0V8QAS9</accession>
<dbReference type="Pfam" id="PF02421">
    <property type="entry name" value="FeoB_N"/>
    <property type="match status" value="1"/>
</dbReference>
<proteinExistence type="predicted"/>
<dbReference type="SUPFAM" id="SSF52540">
    <property type="entry name" value="P-loop containing nucleoside triphosphate hydrolases"/>
    <property type="match status" value="1"/>
</dbReference>
<reference evidence="3 4" key="1">
    <citation type="submission" date="2015-11" db="EMBL/GenBank/DDBJ databases">
        <title>Butyribacter intestini gen. nov., sp. nov., a butyric acid-producing bacterium of the family Lachnospiraceae isolated from the human faeces.</title>
        <authorList>
            <person name="Zou Y."/>
            <person name="Xue W."/>
            <person name="Luo G."/>
            <person name="Lv M."/>
        </authorList>
    </citation>
    <scope>NUCLEOTIDE SEQUENCE [LARGE SCALE GENOMIC DNA]</scope>
    <source>
        <strain evidence="3 4">ACET-33324</strain>
    </source>
</reference>
<dbReference type="GO" id="GO:0005525">
    <property type="term" value="F:GTP binding"/>
    <property type="evidence" value="ECO:0007669"/>
    <property type="project" value="InterPro"/>
</dbReference>
<name>A0A0V8QAS9_9FIRM</name>
<evidence type="ECO:0000259" key="2">
    <source>
        <dbReference type="PROSITE" id="PS51711"/>
    </source>
</evidence>
<organism evidence="3 4">
    <name type="scientific">Acetivibrio ethanolgignens</name>
    <dbReference type="NCBI Taxonomy" id="290052"/>
    <lineage>
        <taxon>Bacteria</taxon>
        <taxon>Bacillati</taxon>
        <taxon>Bacillota</taxon>
        <taxon>Clostridia</taxon>
        <taxon>Eubacteriales</taxon>
        <taxon>Oscillospiraceae</taxon>
        <taxon>Acetivibrio</taxon>
    </lineage>
</organism>
<dbReference type="Gene3D" id="3.40.50.300">
    <property type="entry name" value="P-loop containing nucleotide triphosphate hydrolases"/>
    <property type="match status" value="1"/>
</dbReference>
<gene>
    <name evidence="3" type="ORF">ASU35_04240</name>
</gene>
<keyword evidence="1" id="KW-1133">Transmembrane helix</keyword>
<protein>
    <submittedName>
        <fullName evidence="3">Iron transporter FeoB</fullName>
    </submittedName>
</protein>
<evidence type="ECO:0000313" key="3">
    <source>
        <dbReference type="EMBL" id="KSV57665.1"/>
    </source>
</evidence>
<dbReference type="Pfam" id="PF07670">
    <property type="entry name" value="Gate"/>
    <property type="match status" value="2"/>
</dbReference>
<dbReference type="InterPro" id="IPR011640">
    <property type="entry name" value="Fe2_transport_prot_B_C"/>
</dbReference>
<dbReference type="PROSITE" id="PS51711">
    <property type="entry name" value="G_FEOB"/>
    <property type="match status" value="1"/>
</dbReference>
<feature type="transmembrane region" description="Helical" evidence="1">
    <location>
        <begin position="407"/>
        <end position="429"/>
    </location>
</feature>